<dbReference type="InterPro" id="IPR019999">
    <property type="entry name" value="Anth_synth_I-like"/>
</dbReference>
<dbReference type="SUPFAM" id="SSF56322">
    <property type="entry name" value="ADC synthase"/>
    <property type="match status" value="1"/>
</dbReference>
<dbReference type="PANTHER" id="PTHR11236">
    <property type="entry name" value="AMINOBENZOATE/ANTHRANILATE SYNTHASE"/>
    <property type="match status" value="1"/>
</dbReference>
<proteinExistence type="predicted"/>
<dbReference type="Pfam" id="PF00425">
    <property type="entry name" value="Chorismate_bind"/>
    <property type="match status" value="1"/>
</dbReference>
<evidence type="ECO:0000313" key="2">
    <source>
        <dbReference type="EMBL" id="BDC99217.1"/>
    </source>
</evidence>
<accession>A0ABM7VEA1</accession>
<dbReference type="RefSeq" id="WP_338396662.1">
    <property type="nucleotide sequence ID" value="NZ_AP025292.1"/>
</dbReference>
<evidence type="ECO:0000313" key="3">
    <source>
        <dbReference type="Proteomes" id="UP001354989"/>
    </source>
</evidence>
<keyword evidence="3" id="KW-1185">Reference proteome</keyword>
<dbReference type="PANTHER" id="PTHR11236:SF50">
    <property type="entry name" value="AMINODEOXYCHORISMATE SYNTHASE COMPONENT 1"/>
    <property type="match status" value="1"/>
</dbReference>
<reference evidence="2 3" key="1">
    <citation type="submission" date="2021-12" db="EMBL/GenBank/DDBJ databases">
        <title>Genome sequencing of bacteria with rrn-lacking chromosome and rrn-plasmid.</title>
        <authorList>
            <person name="Anda M."/>
            <person name="Iwasaki W."/>
        </authorList>
    </citation>
    <scope>NUCLEOTIDE SEQUENCE [LARGE SCALE GENOMIC DNA]</scope>
    <source>
        <strain evidence="2 3">NBRC 101262</strain>
    </source>
</reference>
<feature type="domain" description="Chorismate-utilising enzyme C-terminal" evidence="1">
    <location>
        <begin position="165"/>
        <end position="421"/>
    </location>
</feature>
<sequence length="431" mass="49573">MKRNTLILPYTEVSESQILQWAQQQQHFLLLNPNDYRLKADFSSFEKIFAVGRRAHIEVPANTDGQSRPFEQIRKFHEQHQDWLFGHLNYDLKNELEDLQSRHPAKTAFPNLHFFVPESLFFFEAHHVRLETYSDSSKIKAEILSTNLPATRPLNPVVFQAQTTKSAYLQTINSLKEHIRQGDFYEINFCQEFTAEGVSIDPLQTYQALNAMSPMPFSAFYRLKEQYAIGASPERFIKKEGRKVISQPIKGTSRRRTDPKKDAQQKAYLVNSDKEIAENMMIVDLVRNDLAQTATYGSVKVPELFKVYSFPQVHQLISTITAEQREGTHWSDIIEKAFPMGSMTGAPKISVMNHADRYENGRRELYAGTIGYITPEGDFDFNVVIRTLFYNTENHQANYWVGGAITIDSDAEAEYAECMLKAKAIQSIFKN</sequence>
<dbReference type="Gene3D" id="3.60.120.10">
    <property type="entry name" value="Anthranilate synthase"/>
    <property type="match status" value="1"/>
</dbReference>
<dbReference type="InterPro" id="IPR015890">
    <property type="entry name" value="Chorismate_C"/>
</dbReference>
<evidence type="ECO:0000259" key="1">
    <source>
        <dbReference type="Pfam" id="PF00425"/>
    </source>
</evidence>
<organism evidence="2 3">
    <name type="scientific">Persicobacter psychrovividus</name>
    <dbReference type="NCBI Taxonomy" id="387638"/>
    <lineage>
        <taxon>Bacteria</taxon>
        <taxon>Pseudomonadati</taxon>
        <taxon>Bacteroidota</taxon>
        <taxon>Cytophagia</taxon>
        <taxon>Cytophagales</taxon>
        <taxon>Persicobacteraceae</taxon>
        <taxon>Persicobacter</taxon>
    </lineage>
</organism>
<name>A0ABM7VEA1_9BACT</name>
<gene>
    <name evidence="2" type="primary">pabB</name>
    <name evidence="2" type="ORF">PEPS_14980</name>
</gene>
<dbReference type="Proteomes" id="UP001354989">
    <property type="component" value="Chromosome"/>
</dbReference>
<dbReference type="InterPro" id="IPR005801">
    <property type="entry name" value="ADC_synthase"/>
</dbReference>
<protein>
    <submittedName>
        <fullName evidence="2">Para-aminobenzoate synthase</fullName>
    </submittedName>
</protein>
<dbReference type="PRINTS" id="PR00095">
    <property type="entry name" value="ANTSNTHASEI"/>
</dbReference>
<dbReference type="EMBL" id="AP025292">
    <property type="protein sequence ID" value="BDC99217.1"/>
    <property type="molecule type" value="Genomic_DNA"/>
</dbReference>